<evidence type="ECO:0000256" key="5">
    <source>
        <dbReference type="ARBA" id="ARBA00022448"/>
    </source>
</evidence>
<feature type="domain" description="Protein kinase" evidence="23">
    <location>
        <begin position="28"/>
        <end position="284"/>
    </location>
</feature>
<keyword evidence="13 20" id="KW-0067">ATP-binding</keyword>
<dbReference type="AlphaFoldDB" id="A0AA88YEZ6"/>
<keyword evidence="14" id="KW-0653">Protein transport</keyword>
<dbReference type="Proteomes" id="UP001186944">
    <property type="component" value="Unassembled WGS sequence"/>
</dbReference>
<dbReference type="Pfam" id="PF04212">
    <property type="entry name" value="MIT"/>
    <property type="match status" value="1"/>
</dbReference>
<dbReference type="GO" id="GO:0034727">
    <property type="term" value="P:piecemeal microautophagy of the nucleus"/>
    <property type="evidence" value="ECO:0007669"/>
    <property type="project" value="TreeGrafter"/>
</dbReference>
<evidence type="ECO:0000313" key="24">
    <source>
        <dbReference type="EMBL" id="KAK3095391.1"/>
    </source>
</evidence>
<evidence type="ECO:0000256" key="20">
    <source>
        <dbReference type="PROSITE-ProRule" id="PRU10141"/>
    </source>
</evidence>
<dbReference type="Gene3D" id="1.20.58.80">
    <property type="entry name" value="Phosphotransferase system, lactose/cellobiose-type IIA subunit"/>
    <property type="match status" value="2"/>
</dbReference>
<dbReference type="PROSITE" id="PS50011">
    <property type="entry name" value="PROTEIN_KINASE_DOM"/>
    <property type="match status" value="1"/>
</dbReference>
<dbReference type="Pfam" id="PF00069">
    <property type="entry name" value="Pkinase"/>
    <property type="match status" value="1"/>
</dbReference>
<sequence>MANSKNSTLPTRPKTAHSVDPKPSLKNYVFTDKLGSGTYATVYKAFKRWGNRQSVAIKCVKKNSLNKASTENLLTEIGLLKKLNHPHIVTLYDFLWDDFYIYIIMEYCSGGDLSQFIRSKRSLPEYIVKRFLQQLVKAMMYLRSHNVAHMDLKPQNILLTAPPNTRLKIGDFGFAKHVDLNDELHIMRGSPLYMAPEIICKGKYDPRVDIWSIGVIMYECLFGRAPFASKSLKELQEKIWDSKPVEIPYGVSISDQCRDLLLKILRRDPDERITFDEFFHHPFVDLEHSPSKDCLTKAIDMVKEAVQNDEKGDYKKAVKLYCESLEYFVPAIRHEENEVKKEALRKRVHDYMKRAEELKLLMKPKRPPPPVRSSSQPEEPNDIDELLSLAEQDDELVAAIKVLKAAEKESEKEDYEKAMTHYELGLNSIIKFIKTEEDGRRKSLMSKLAAKGMDDAEKIKAFLDVKDLKTEETQPKEEDANDSVSSEKCVIQ</sequence>
<dbReference type="PRINTS" id="PR00109">
    <property type="entry name" value="TYRKINASE"/>
</dbReference>
<feature type="binding site" evidence="20">
    <location>
        <position position="62"/>
    </location>
    <ligand>
        <name>ATP</name>
        <dbReference type="ChEBI" id="CHEBI:30616"/>
    </ligand>
</feature>
<dbReference type="SMART" id="SM00745">
    <property type="entry name" value="MIT"/>
    <property type="match status" value="2"/>
</dbReference>
<evidence type="ECO:0000256" key="15">
    <source>
        <dbReference type="ARBA" id="ARBA00023006"/>
    </source>
</evidence>
<evidence type="ECO:0000256" key="19">
    <source>
        <dbReference type="ARBA" id="ARBA00048883"/>
    </source>
</evidence>
<comment type="catalytic activity">
    <reaction evidence="17">
        <text>L-threonyl-[protein] + ATP = O-phospho-L-threonyl-[protein] + ADP + H(+)</text>
        <dbReference type="Rhea" id="RHEA:46608"/>
        <dbReference type="Rhea" id="RHEA-COMP:11060"/>
        <dbReference type="Rhea" id="RHEA-COMP:11605"/>
        <dbReference type="ChEBI" id="CHEBI:15378"/>
        <dbReference type="ChEBI" id="CHEBI:30013"/>
        <dbReference type="ChEBI" id="CHEBI:30616"/>
        <dbReference type="ChEBI" id="CHEBI:61977"/>
        <dbReference type="ChEBI" id="CHEBI:456216"/>
        <dbReference type="EC" id="2.7.11.1"/>
    </reaction>
</comment>
<dbReference type="GO" id="GO:0016787">
    <property type="term" value="F:hydrolase activity"/>
    <property type="evidence" value="ECO:0007669"/>
    <property type="project" value="UniProtKB-KW"/>
</dbReference>
<dbReference type="EC" id="3.6.4.6" evidence="3"/>
<dbReference type="PROSITE" id="PS00108">
    <property type="entry name" value="PROTEIN_KINASE_ST"/>
    <property type="match status" value="1"/>
</dbReference>
<dbReference type="InterPro" id="IPR045269">
    <property type="entry name" value="Atg1-like"/>
</dbReference>
<dbReference type="InterPro" id="IPR007330">
    <property type="entry name" value="MIT_dom"/>
</dbReference>
<evidence type="ECO:0000256" key="8">
    <source>
        <dbReference type="ARBA" id="ARBA00022679"/>
    </source>
</evidence>
<evidence type="ECO:0000256" key="11">
    <source>
        <dbReference type="ARBA" id="ARBA00022777"/>
    </source>
</evidence>
<keyword evidence="6" id="KW-0963">Cytoplasm</keyword>
<dbReference type="InterPro" id="IPR008271">
    <property type="entry name" value="Ser/Thr_kinase_AS"/>
</dbReference>
<evidence type="ECO:0000313" key="25">
    <source>
        <dbReference type="Proteomes" id="UP001186944"/>
    </source>
</evidence>
<dbReference type="InterPro" id="IPR036181">
    <property type="entry name" value="MIT_dom_sf"/>
</dbReference>
<evidence type="ECO:0000256" key="14">
    <source>
        <dbReference type="ARBA" id="ARBA00022927"/>
    </source>
</evidence>
<keyword evidence="7 21" id="KW-0723">Serine/threonine-protein kinase</keyword>
<evidence type="ECO:0000256" key="10">
    <source>
        <dbReference type="ARBA" id="ARBA00022741"/>
    </source>
</evidence>
<comment type="similarity">
    <text evidence="21">Belongs to the protein kinase superfamily.</text>
</comment>
<feature type="compositionally biased region" description="Polar residues" evidence="22">
    <location>
        <begin position="1"/>
        <end position="10"/>
    </location>
</feature>
<dbReference type="CDD" id="cd14121">
    <property type="entry name" value="STKc_ULK3"/>
    <property type="match status" value="1"/>
</dbReference>
<dbReference type="GO" id="GO:0004674">
    <property type="term" value="F:protein serine/threonine kinase activity"/>
    <property type="evidence" value="ECO:0007669"/>
    <property type="project" value="UniProtKB-KW"/>
</dbReference>
<dbReference type="GO" id="GO:0005829">
    <property type="term" value="C:cytosol"/>
    <property type="evidence" value="ECO:0007669"/>
    <property type="project" value="TreeGrafter"/>
</dbReference>
<feature type="compositionally biased region" description="Basic and acidic residues" evidence="22">
    <location>
        <begin position="469"/>
        <end position="478"/>
    </location>
</feature>
<keyword evidence="9" id="KW-0677">Repeat</keyword>
<feature type="region of interest" description="Disordered" evidence="22">
    <location>
        <begin position="1"/>
        <end position="21"/>
    </location>
</feature>
<evidence type="ECO:0000259" key="23">
    <source>
        <dbReference type="PROSITE" id="PS50011"/>
    </source>
</evidence>
<dbReference type="GO" id="GO:0061709">
    <property type="term" value="P:reticulophagy"/>
    <property type="evidence" value="ECO:0007669"/>
    <property type="project" value="TreeGrafter"/>
</dbReference>
<dbReference type="InterPro" id="IPR001245">
    <property type="entry name" value="Ser-Thr/Tyr_kinase_cat_dom"/>
</dbReference>
<keyword evidence="12" id="KW-0378">Hydrolase</keyword>
<evidence type="ECO:0000256" key="9">
    <source>
        <dbReference type="ARBA" id="ARBA00022737"/>
    </source>
</evidence>
<dbReference type="GO" id="GO:0005776">
    <property type="term" value="C:autophagosome"/>
    <property type="evidence" value="ECO:0007669"/>
    <property type="project" value="TreeGrafter"/>
</dbReference>
<keyword evidence="8" id="KW-0808">Transferase</keyword>
<evidence type="ECO:0000256" key="13">
    <source>
        <dbReference type="ARBA" id="ARBA00022840"/>
    </source>
</evidence>
<evidence type="ECO:0000256" key="3">
    <source>
        <dbReference type="ARBA" id="ARBA00012674"/>
    </source>
</evidence>
<protein>
    <recommendedName>
        <fullName evidence="4">Serine/threonine-protein kinase ULK3</fullName>
        <ecNumber evidence="2">2.7.11.1</ecNumber>
        <ecNumber evidence="3">3.6.4.6</ecNumber>
    </recommendedName>
    <alternativeName>
        <fullName evidence="16">Unc-51-like kinase 3</fullName>
    </alternativeName>
</protein>
<feature type="region of interest" description="Disordered" evidence="22">
    <location>
        <begin position="358"/>
        <end position="381"/>
    </location>
</feature>
<evidence type="ECO:0000256" key="4">
    <source>
        <dbReference type="ARBA" id="ARBA00021644"/>
    </source>
</evidence>
<feature type="region of interest" description="Disordered" evidence="22">
    <location>
        <begin position="469"/>
        <end position="492"/>
    </location>
</feature>
<keyword evidence="5" id="KW-0813">Transport</keyword>
<evidence type="ECO:0000256" key="7">
    <source>
        <dbReference type="ARBA" id="ARBA00022527"/>
    </source>
</evidence>
<evidence type="ECO:0000256" key="22">
    <source>
        <dbReference type="SAM" id="MobiDB-lite"/>
    </source>
</evidence>
<reference evidence="24" key="1">
    <citation type="submission" date="2019-08" db="EMBL/GenBank/DDBJ databases">
        <title>The improved chromosome-level genome for the pearl oyster Pinctada fucata martensii using PacBio sequencing and Hi-C.</title>
        <authorList>
            <person name="Zheng Z."/>
        </authorList>
    </citation>
    <scope>NUCLEOTIDE SEQUENCE</scope>
    <source>
        <strain evidence="24">ZZ-2019</strain>
        <tissue evidence="24">Adductor muscle</tissue>
    </source>
</reference>
<dbReference type="Gene3D" id="3.30.200.20">
    <property type="entry name" value="Phosphorylase Kinase, domain 1"/>
    <property type="match status" value="1"/>
</dbReference>
<keyword evidence="10 20" id="KW-0547">Nucleotide-binding</keyword>
<comment type="catalytic activity">
    <reaction evidence="19">
        <text>ATP + H2O = ADP + phosphate + H(+)</text>
        <dbReference type="Rhea" id="RHEA:13065"/>
        <dbReference type="ChEBI" id="CHEBI:15377"/>
        <dbReference type="ChEBI" id="CHEBI:15378"/>
        <dbReference type="ChEBI" id="CHEBI:30616"/>
        <dbReference type="ChEBI" id="CHEBI:43474"/>
        <dbReference type="ChEBI" id="CHEBI:456216"/>
        <dbReference type="EC" id="3.6.4.6"/>
    </reaction>
</comment>
<dbReference type="EMBL" id="VSWD01000008">
    <property type="protein sequence ID" value="KAK3095391.1"/>
    <property type="molecule type" value="Genomic_DNA"/>
</dbReference>
<dbReference type="GO" id="GO:0005524">
    <property type="term" value="F:ATP binding"/>
    <property type="evidence" value="ECO:0007669"/>
    <property type="project" value="UniProtKB-UniRule"/>
</dbReference>
<dbReference type="EC" id="2.7.11.1" evidence="2"/>
<accession>A0AA88YEZ6</accession>
<evidence type="ECO:0000256" key="1">
    <source>
        <dbReference type="ARBA" id="ARBA00004496"/>
    </source>
</evidence>
<evidence type="ECO:0000256" key="21">
    <source>
        <dbReference type="RuleBase" id="RU000304"/>
    </source>
</evidence>
<organism evidence="24 25">
    <name type="scientific">Pinctada imbricata</name>
    <name type="common">Atlantic pearl-oyster</name>
    <name type="synonym">Pinctada martensii</name>
    <dbReference type="NCBI Taxonomy" id="66713"/>
    <lineage>
        <taxon>Eukaryota</taxon>
        <taxon>Metazoa</taxon>
        <taxon>Spiralia</taxon>
        <taxon>Lophotrochozoa</taxon>
        <taxon>Mollusca</taxon>
        <taxon>Bivalvia</taxon>
        <taxon>Autobranchia</taxon>
        <taxon>Pteriomorphia</taxon>
        <taxon>Pterioida</taxon>
        <taxon>Pterioidea</taxon>
        <taxon>Pteriidae</taxon>
        <taxon>Pinctada</taxon>
    </lineage>
</organism>
<dbReference type="GO" id="GO:0000422">
    <property type="term" value="P:autophagy of mitochondrion"/>
    <property type="evidence" value="ECO:0007669"/>
    <property type="project" value="TreeGrafter"/>
</dbReference>
<comment type="catalytic activity">
    <reaction evidence="18">
        <text>L-seryl-[protein] + ATP = O-phospho-L-seryl-[protein] + ADP + H(+)</text>
        <dbReference type="Rhea" id="RHEA:17989"/>
        <dbReference type="Rhea" id="RHEA-COMP:9863"/>
        <dbReference type="Rhea" id="RHEA-COMP:11604"/>
        <dbReference type="ChEBI" id="CHEBI:15378"/>
        <dbReference type="ChEBI" id="CHEBI:29999"/>
        <dbReference type="ChEBI" id="CHEBI:30616"/>
        <dbReference type="ChEBI" id="CHEBI:83421"/>
        <dbReference type="ChEBI" id="CHEBI:456216"/>
        <dbReference type="EC" id="2.7.11.1"/>
    </reaction>
</comment>
<dbReference type="InterPro" id="IPR011009">
    <property type="entry name" value="Kinase-like_dom_sf"/>
</dbReference>
<evidence type="ECO:0000256" key="6">
    <source>
        <dbReference type="ARBA" id="ARBA00022490"/>
    </source>
</evidence>
<evidence type="ECO:0000256" key="12">
    <source>
        <dbReference type="ARBA" id="ARBA00022801"/>
    </source>
</evidence>
<dbReference type="FunFam" id="1.10.510.10:FF:000571">
    <property type="entry name" value="Maternal embryonic leucine zipper kinase"/>
    <property type="match status" value="1"/>
</dbReference>
<dbReference type="GO" id="GO:0000045">
    <property type="term" value="P:autophagosome assembly"/>
    <property type="evidence" value="ECO:0007669"/>
    <property type="project" value="TreeGrafter"/>
</dbReference>
<evidence type="ECO:0000256" key="17">
    <source>
        <dbReference type="ARBA" id="ARBA00047899"/>
    </source>
</evidence>
<dbReference type="Gene3D" id="1.10.510.10">
    <property type="entry name" value="Transferase(Phosphotransferase) domain 1"/>
    <property type="match status" value="1"/>
</dbReference>
<dbReference type="SMART" id="SM00220">
    <property type="entry name" value="S_TKc"/>
    <property type="match status" value="1"/>
</dbReference>
<dbReference type="GO" id="GO:0015031">
    <property type="term" value="P:protein transport"/>
    <property type="evidence" value="ECO:0007669"/>
    <property type="project" value="UniProtKB-KW"/>
</dbReference>
<keyword evidence="11" id="KW-0418">Kinase</keyword>
<dbReference type="GO" id="GO:0034045">
    <property type="term" value="C:phagophore assembly site membrane"/>
    <property type="evidence" value="ECO:0007669"/>
    <property type="project" value="TreeGrafter"/>
</dbReference>
<dbReference type="GO" id="GO:0010506">
    <property type="term" value="P:regulation of autophagy"/>
    <property type="evidence" value="ECO:0007669"/>
    <property type="project" value="InterPro"/>
</dbReference>
<dbReference type="PANTHER" id="PTHR24348:SF65">
    <property type="entry name" value="SERINE_THREONINE-PROTEIN KINASE ULK3"/>
    <property type="match status" value="1"/>
</dbReference>
<dbReference type="FunFam" id="1.20.58.80:FF:000004">
    <property type="entry name" value="Vacuolar protein sorting-associated protein 4"/>
    <property type="match status" value="1"/>
</dbReference>
<proteinExistence type="inferred from homology"/>
<evidence type="ECO:0000256" key="18">
    <source>
        <dbReference type="ARBA" id="ARBA00048679"/>
    </source>
</evidence>
<dbReference type="GO" id="GO:0042594">
    <property type="term" value="P:response to starvation"/>
    <property type="evidence" value="ECO:0007669"/>
    <property type="project" value="TreeGrafter"/>
</dbReference>
<keyword evidence="25" id="KW-1185">Reference proteome</keyword>
<dbReference type="PANTHER" id="PTHR24348">
    <property type="entry name" value="SERINE/THREONINE-PROTEIN KINASE UNC-51-RELATED"/>
    <property type="match status" value="1"/>
</dbReference>
<evidence type="ECO:0000256" key="2">
    <source>
        <dbReference type="ARBA" id="ARBA00012513"/>
    </source>
</evidence>
<keyword evidence="15" id="KW-0072">Autophagy</keyword>
<comment type="caution">
    <text evidence="24">The sequence shown here is derived from an EMBL/GenBank/DDBJ whole genome shotgun (WGS) entry which is preliminary data.</text>
</comment>
<dbReference type="PROSITE" id="PS00107">
    <property type="entry name" value="PROTEIN_KINASE_ATP"/>
    <property type="match status" value="1"/>
</dbReference>
<comment type="subcellular location">
    <subcellularLocation>
        <location evidence="1">Cytoplasm</location>
    </subcellularLocation>
</comment>
<dbReference type="SUPFAM" id="SSF116846">
    <property type="entry name" value="MIT domain"/>
    <property type="match status" value="2"/>
</dbReference>
<dbReference type="SUPFAM" id="SSF56112">
    <property type="entry name" value="Protein kinase-like (PK-like)"/>
    <property type="match status" value="1"/>
</dbReference>
<gene>
    <name evidence="24" type="ORF">FSP39_014132</name>
</gene>
<evidence type="ECO:0000256" key="16">
    <source>
        <dbReference type="ARBA" id="ARBA00032242"/>
    </source>
</evidence>
<dbReference type="InterPro" id="IPR017441">
    <property type="entry name" value="Protein_kinase_ATP_BS"/>
</dbReference>
<name>A0AA88YEZ6_PINIB</name>
<dbReference type="FunFam" id="3.30.200.20:FF:000042">
    <property type="entry name" value="Aurora kinase A"/>
    <property type="match status" value="1"/>
</dbReference>
<dbReference type="InterPro" id="IPR000719">
    <property type="entry name" value="Prot_kinase_dom"/>
</dbReference>